<dbReference type="PROSITE" id="PS50016">
    <property type="entry name" value="ZF_PHD_2"/>
    <property type="match status" value="1"/>
</dbReference>
<dbReference type="GO" id="GO:0008270">
    <property type="term" value="F:zinc ion binding"/>
    <property type="evidence" value="ECO:0007669"/>
    <property type="project" value="UniProtKB-KW"/>
</dbReference>
<feature type="compositionally biased region" description="Basic and acidic residues" evidence="5">
    <location>
        <begin position="172"/>
        <end position="184"/>
    </location>
</feature>
<evidence type="ECO:0000259" key="7">
    <source>
        <dbReference type="PROSITE" id="PS50089"/>
    </source>
</evidence>
<dbReference type="EMBL" id="MPUH01001770">
    <property type="protein sequence ID" value="OMJ66259.1"/>
    <property type="molecule type" value="Genomic_DNA"/>
</dbReference>
<dbReference type="PANTHER" id="PTHR12618:SF20">
    <property type="entry name" value="PHD AND RING FINGER DOMAIN-CONTAINING PROTEIN 1"/>
    <property type="match status" value="1"/>
</dbReference>
<keyword evidence="3" id="KW-0862">Zinc</keyword>
<evidence type="ECO:0008006" key="10">
    <source>
        <dbReference type="Google" id="ProtNLM"/>
    </source>
</evidence>
<evidence type="ECO:0000256" key="3">
    <source>
        <dbReference type="ARBA" id="ARBA00022833"/>
    </source>
</evidence>
<protein>
    <recommendedName>
        <fullName evidence="10">PHD-type domain-containing protein</fullName>
    </recommendedName>
</protein>
<proteinExistence type="predicted"/>
<dbReference type="AlphaFoldDB" id="A0A1R2AP44"/>
<dbReference type="InterPro" id="IPR019786">
    <property type="entry name" value="Zinc_finger_PHD-type_CS"/>
</dbReference>
<dbReference type="InterPro" id="IPR001841">
    <property type="entry name" value="Znf_RING"/>
</dbReference>
<evidence type="ECO:0000256" key="4">
    <source>
        <dbReference type="PROSITE-ProRule" id="PRU00175"/>
    </source>
</evidence>
<accession>A0A1R2AP44</accession>
<evidence type="ECO:0000256" key="2">
    <source>
        <dbReference type="ARBA" id="ARBA00022771"/>
    </source>
</evidence>
<dbReference type="Pfam" id="PF00628">
    <property type="entry name" value="PHD"/>
    <property type="match status" value="1"/>
</dbReference>
<dbReference type="InterPro" id="IPR019787">
    <property type="entry name" value="Znf_PHD-finger"/>
</dbReference>
<sequence length="184" mass="21751">MPNRLRKLREVLEKGKCAICMDYIKPEQGSLECSHNQFCFQCISNWAHISNKCPLCMQKFCFILNLSTSEKLLIEDKKSEPEEIDIFEDTICEICELQNDEDSMLLCDSCDRGFHTYCIGITRVPYLDRWFCYQCIKAQPENVQELQRKEIMLARQPDLPQKRSRRNCRSPARAEIRLRRSKET</sequence>
<keyword evidence="2 4" id="KW-0863">Zinc-finger</keyword>
<dbReference type="SMART" id="SM00184">
    <property type="entry name" value="RING"/>
    <property type="match status" value="2"/>
</dbReference>
<organism evidence="8 9">
    <name type="scientific">Stentor coeruleus</name>
    <dbReference type="NCBI Taxonomy" id="5963"/>
    <lineage>
        <taxon>Eukaryota</taxon>
        <taxon>Sar</taxon>
        <taxon>Alveolata</taxon>
        <taxon>Ciliophora</taxon>
        <taxon>Postciliodesmatophora</taxon>
        <taxon>Heterotrichea</taxon>
        <taxon>Heterotrichida</taxon>
        <taxon>Stentoridae</taxon>
        <taxon>Stentor</taxon>
    </lineage>
</organism>
<name>A0A1R2AP44_9CILI</name>
<dbReference type="Gene3D" id="3.30.40.10">
    <property type="entry name" value="Zinc/RING finger domain, C3HC4 (zinc finger)"/>
    <property type="match status" value="2"/>
</dbReference>
<evidence type="ECO:0000256" key="1">
    <source>
        <dbReference type="ARBA" id="ARBA00022723"/>
    </source>
</evidence>
<dbReference type="PROSITE" id="PS01359">
    <property type="entry name" value="ZF_PHD_1"/>
    <property type="match status" value="1"/>
</dbReference>
<dbReference type="PANTHER" id="PTHR12618">
    <property type="entry name" value="PHD AND RING FINGER DOMAIN-CONTAINING PROTEIN 1"/>
    <property type="match status" value="1"/>
</dbReference>
<evidence type="ECO:0000256" key="5">
    <source>
        <dbReference type="SAM" id="MobiDB-lite"/>
    </source>
</evidence>
<evidence type="ECO:0000313" key="9">
    <source>
        <dbReference type="Proteomes" id="UP000187209"/>
    </source>
</evidence>
<dbReference type="InterPro" id="IPR001965">
    <property type="entry name" value="Znf_PHD"/>
</dbReference>
<dbReference type="Pfam" id="PF13639">
    <property type="entry name" value="zf-RING_2"/>
    <property type="match status" value="1"/>
</dbReference>
<dbReference type="SUPFAM" id="SSF57903">
    <property type="entry name" value="FYVE/PHD zinc finger"/>
    <property type="match status" value="1"/>
</dbReference>
<evidence type="ECO:0000259" key="6">
    <source>
        <dbReference type="PROSITE" id="PS50016"/>
    </source>
</evidence>
<feature type="domain" description="RING-type" evidence="7">
    <location>
        <begin position="17"/>
        <end position="56"/>
    </location>
</feature>
<keyword evidence="1" id="KW-0479">Metal-binding</keyword>
<dbReference type="PROSITE" id="PS50089">
    <property type="entry name" value="ZF_RING_2"/>
    <property type="match status" value="1"/>
</dbReference>
<reference evidence="8 9" key="1">
    <citation type="submission" date="2016-11" db="EMBL/GenBank/DDBJ databases">
        <title>The macronuclear genome of Stentor coeruleus: a giant cell with tiny introns.</title>
        <authorList>
            <person name="Slabodnick M."/>
            <person name="Ruby J.G."/>
            <person name="Reiff S.B."/>
            <person name="Swart E.C."/>
            <person name="Gosai S."/>
            <person name="Prabakaran S."/>
            <person name="Witkowska E."/>
            <person name="Larue G.E."/>
            <person name="Fisher S."/>
            <person name="Freeman R.M."/>
            <person name="Gunawardena J."/>
            <person name="Chu W."/>
            <person name="Stover N.A."/>
            <person name="Gregory B.D."/>
            <person name="Nowacki M."/>
            <person name="Derisi J."/>
            <person name="Roy S.W."/>
            <person name="Marshall W.F."/>
            <person name="Sood P."/>
        </authorList>
    </citation>
    <scope>NUCLEOTIDE SEQUENCE [LARGE SCALE GENOMIC DNA]</scope>
    <source>
        <strain evidence="8">WM001</strain>
    </source>
</reference>
<dbReference type="SUPFAM" id="SSF57850">
    <property type="entry name" value="RING/U-box"/>
    <property type="match status" value="1"/>
</dbReference>
<dbReference type="SMART" id="SM00249">
    <property type="entry name" value="PHD"/>
    <property type="match status" value="1"/>
</dbReference>
<dbReference type="InterPro" id="IPR013083">
    <property type="entry name" value="Znf_RING/FYVE/PHD"/>
</dbReference>
<dbReference type="InterPro" id="IPR047157">
    <property type="entry name" value="PHRF1/Atg35"/>
</dbReference>
<dbReference type="OrthoDB" id="283066at2759"/>
<dbReference type="Proteomes" id="UP000187209">
    <property type="component" value="Unassembled WGS sequence"/>
</dbReference>
<feature type="region of interest" description="Disordered" evidence="5">
    <location>
        <begin position="158"/>
        <end position="184"/>
    </location>
</feature>
<gene>
    <name evidence="8" type="ORF">SteCoe_36963</name>
</gene>
<dbReference type="InterPro" id="IPR011011">
    <property type="entry name" value="Znf_FYVE_PHD"/>
</dbReference>
<feature type="domain" description="PHD-type" evidence="6">
    <location>
        <begin position="89"/>
        <end position="138"/>
    </location>
</feature>
<keyword evidence="9" id="KW-1185">Reference proteome</keyword>
<evidence type="ECO:0000313" key="8">
    <source>
        <dbReference type="EMBL" id="OMJ66259.1"/>
    </source>
</evidence>
<comment type="caution">
    <text evidence="8">The sequence shown here is derived from an EMBL/GenBank/DDBJ whole genome shotgun (WGS) entry which is preliminary data.</text>
</comment>